<proteinExistence type="predicted"/>
<organism evidence="1 2">
    <name type="scientific">Streptococcus dentapri</name>
    <dbReference type="NCBI Taxonomy" id="573564"/>
    <lineage>
        <taxon>Bacteria</taxon>
        <taxon>Bacillati</taxon>
        <taxon>Bacillota</taxon>
        <taxon>Bacilli</taxon>
        <taxon>Lactobacillales</taxon>
        <taxon>Streptococcaceae</taxon>
        <taxon>Streptococcus</taxon>
    </lineage>
</organism>
<dbReference type="Proteomes" id="UP001595901">
    <property type="component" value="Unassembled WGS sequence"/>
</dbReference>
<evidence type="ECO:0000313" key="1">
    <source>
        <dbReference type="EMBL" id="MFC3931937.1"/>
    </source>
</evidence>
<name>A0ABV8D0M2_9STRE</name>
<protein>
    <submittedName>
        <fullName evidence="1">Uncharacterized protein</fullName>
    </submittedName>
</protein>
<keyword evidence="2" id="KW-1185">Reference proteome</keyword>
<evidence type="ECO:0000313" key="2">
    <source>
        <dbReference type="Proteomes" id="UP001595901"/>
    </source>
</evidence>
<dbReference type="RefSeq" id="WP_380430793.1">
    <property type="nucleotide sequence ID" value="NZ_JBHSAC010000035.1"/>
</dbReference>
<accession>A0ABV8D0M2</accession>
<feature type="non-terminal residue" evidence="1">
    <location>
        <position position="1"/>
    </location>
</feature>
<gene>
    <name evidence="1" type="ORF">ACFOSE_03930</name>
</gene>
<reference evidence="2" key="1">
    <citation type="journal article" date="2019" name="Int. J. Syst. Evol. Microbiol.">
        <title>The Global Catalogue of Microorganisms (GCM) 10K type strain sequencing project: providing services to taxonomists for standard genome sequencing and annotation.</title>
        <authorList>
            <consortium name="The Broad Institute Genomics Platform"/>
            <consortium name="The Broad Institute Genome Sequencing Center for Infectious Disease"/>
            <person name="Wu L."/>
            <person name="Ma J."/>
        </authorList>
    </citation>
    <scope>NUCLEOTIDE SEQUENCE [LARGE SCALE GENOMIC DNA]</scope>
    <source>
        <strain evidence="2">CCUG 58728</strain>
    </source>
</reference>
<comment type="caution">
    <text evidence="1">The sequence shown here is derived from an EMBL/GenBank/DDBJ whole genome shotgun (WGS) entry which is preliminary data.</text>
</comment>
<sequence length="107" mass="12431">AVRAVRALMQIQHNIIVTAAQAQGHSHRLMGRMRLPACINPSLIHPIYCRIHFIFLRFRIKIDSCFSVPMAMFIKTGKLHTSLYQLQDIDKNIKKRLPNWKSSYDLS</sequence>
<dbReference type="EMBL" id="JBHSAC010000035">
    <property type="protein sequence ID" value="MFC3931937.1"/>
    <property type="molecule type" value="Genomic_DNA"/>
</dbReference>